<dbReference type="PATRIC" id="fig|453.4.peg.2718"/>
<name>A0A0W0TGS5_9GAMM</name>
<dbReference type="AlphaFoldDB" id="A0A0W0TGS5"/>
<feature type="compositionally biased region" description="Polar residues" evidence="1">
    <location>
        <begin position="40"/>
        <end position="49"/>
    </location>
</feature>
<feature type="chain" id="PRO_5036299213" evidence="2">
    <location>
        <begin position="21"/>
        <end position="87"/>
    </location>
</feature>
<dbReference type="STRING" id="453.Lfee_2481"/>
<reference evidence="4 6" key="2">
    <citation type="submission" date="2018-06" db="EMBL/GenBank/DDBJ databases">
        <authorList>
            <consortium name="Pathogen Informatics"/>
            <person name="Doyle S."/>
        </authorList>
    </citation>
    <scope>NUCLEOTIDE SEQUENCE [LARGE SCALE GENOMIC DNA]</scope>
    <source>
        <strain evidence="4 6">NCTC12022</strain>
    </source>
</reference>
<keyword evidence="2" id="KW-0732">Signal</keyword>
<feature type="region of interest" description="Disordered" evidence="1">
    <location>
        <begin position="17"/>
        <end position="87"/>
    </location>
</feature>
<feature type="compositionally biased region" description="Low complexity" evidence="1">
    <location>
        <begin position="17"/>
        <end position="35"/>
    </location>
</feature>
<feature type="compositionally biased region" description="Polar residues" evidence="1">
    <location>
        <begin position="61"/>
        <end position="87"/>
    </location>
</feature>
<dbReference type="EMBL" id="LNYB01000085">
    <property type="protein sequence ID" value="KTC94817.1"/>
    <property type="molecule type" value="Genomic_DNA"/>
</dbReference>
<gene>
    <name evidence="3" type="ORF">Lfee_2481</name>
    <name evidence="4" type="ORF">NCTC12022_01111</name>
</gene>
<dbReference type="Proteomes" id="UP000054698">
    <property type="component" value="Unassembled WGS sequence"/>
</dbReference>
<protein>
    <submittedName>
        <fullName evidence="3">Uncharacterized protein</fullName>
    </submittedName>
</protein>
<keyword evidence="5" id="KW-1185">Reference proteome</keyword>
<evidence type="ECO:0000313" key="4">
    <source>
        <dbReference type="EMBL" id="SPX60387.1"/>
    </source>
</evidence>
<evidence type="ECO:0000313" key="5">
    <source>
        <dbReference type="Proteomes" id="UP000054698"/>
    </source>
</evidence>
<feature type="signal peptide" evidence="2">
    <location>
        <begin position="1"/>
        <end position="20"/>
    </location>
</feature>
<dbReference type="RefSeq" id="WP_131753170.1">
    <property type="nucleotide sequence ID" value="NZ_CAAAHT010000020.1"/>
</dbReference>
<evidence type="ECO:0000313" key="6">
    <source>
        <dbReference type="Proteomes" id="UP000251942"/>
    </source>
</evidence>
<proteinExistence type="predicted"/>
<organism evidence="3 5">
    <name type="scientific">Legionella feeleii</name>
    <dbReference type="NCBI Taxonomy" id="453"/>
    <lineage>
        <taxon>Bacteria</taxon>
        <taxon>Pseudomonadati</taxon>
        <taxon>Pseudomonadota</taxon>
        <taxon>Gammaproteobacteria</taxon>
        <taxon>Legionellales</taxon>
        <taxon>Legionellaceae</taxon>
        <taxon>Legionella</taxon>
    </lineage>
</organism>
<dbReference type="EMBL" id="UASS01000009">
    <property type="protein sequence ID" value="SPX60387.1"/>
    <property type="molecule type" value="Genomic_DNA"/>
</dbReference>
<sequence length="87" mass="9076">MKRTLLILLTSFSLGSAAYSNTTSNSGSNATKNNAPKTGISHQRGNMPTTPGIVNPLPGTTIPNPQLTPGSKTNPYNPPSTNIDTTH</sequence>
<evidence type="ECO:0000256" key="2">
    <source>
        <dbReference type="SAM" id="SignalP"/>
    </source>
</evidence>
<reference evidence="3 5" key="1">
    <citation type="submission" date="2015-11" db="EMBL/GenBank/DDBJ databases">
        <title>Genomic analysis of 38 Legionella species identifies large and diverse effector repertoires.</title>
        <authorList>
            <person name="Burstein D."/>
            <person name="Amaro F."/>
            <person name="Zusman T."/>
            <person name="Lifshitz Z."/>
            <person name="Cohen O."/>
            <person name="Gilbert J.A."/>
            <person name="Pupko T."/>
            <person name="Shuman H.A."/>
            <person name="Segal G."/>
        </authorList>
    </citation>
    <scope>NUCLEOTIDE SEQUENCE [LARGE SCALE GENOMIC DNA]</scope>
    <source>
        <strain evidence="3 5">WO-44C</strain>
    </source>
</reference>
<dbReference type="Proteomes" id="UP000251942">
    <property type="component" value="Unassembled WGS sequence"/>
</dbReference>
<accession>A0A0W0TGS5</accession>
<dbReference type="OrthoDB" id="5651996at2"/>
<evidence type="ECO:0000313" key="3">
    <source>
        <dbReference type="EMBL" id="KTC94817.1"/>
    </source>
</evidence>
<evidence type="ECO:0000256" key="1">
    <source>
        <dbReference type="SAM" id="MobiDB-lite"/>
    </source>
</evidence>